<dbReference type="SUPFAM" id="SSF46785">
    <property type="entry name" value="Winged helix' DNA-binding domain"/>
    <property type="match status" value="1"/>
</dbReference>
<dbReference type="InterPro" id="IPR036390">
    <property type="entry name" value="WH_DNA-bd_sf"/>
</dbReference>
<dbReference type="RefSeq" id="WP_004616791.1">
    <property type="nucleotide sequence ID" value="NZ_ACXX02000001.1"/>
</dbReference>
<dbReference type="InterPro" id="IPR036388">
    <property type="entry name" value="WH-like_DNA-bd_sf"/>
</dbReference>
<reference evidence="3" key="2">
    <citation type="submission" date="2011-01" db="EMBL/GenBank/DDBJ databases">
        <title>The Non-contiguous Finished genome of Clostridium papyrosolvens.</title>
        <authorList>
            <person name="Lucas S."/>
            <person name="Copeland A."/>
            <person name="Lapidus A."/>
            <person name="Cheng J.-F."/>
            <person name="Goodwin L."/>
            <person name="Pitluck S."/>
            <person name="Misra M."/>
            <person name="Chertkov O."/>
            <person name="Detter J.C."/>
            <person name="Han C."/>
            <person name="Tapia R."/>
            <person name="Land M."/>
            <person name="Hauser L."/>
            <person name="Kyrpides N."/>
            <person name="Ivanova N."/>
            <person name="Pagani I."/>
            <person name="Mouttaki H."/>
            <person name="He Z."/>
            <person name="Zhou J."/>
            <person name="Hemme C.L."/>
            <person name="Woyke T."/>
        </authorList>
    </citation>
    <scope>NUCLEOTIDE SEQUENCE [LARGE SCALE GENOMIC DNA]</scope>
    <source>
        <strain evidence="3">DSM 2782</strain>
    </source>
</reference>
<protein>
    <submittedName>
        <fullName evidence="3">Transcriptional regulator, PadR-like family</fullName>
    </submittedName>
</protein>
<dbReference type="Proteomes" id="UP000003860">
    <property type="component" value="Unassembled WGS sequence"/>
</dbReference>
<dbReference type="PANTHER" id="PTHR43252:SF6">
    <property type="entry name" value="NEGATIVE TRANSCRIPTION REGULATOR PADR"/>
    <property type="match status" value="1"/>
</dbReference>
<dbReference type="Pfam" id="PF03551">
    <property type="entry name" value="PadR"/>
    <property type="match status" value="1"/>
</dbReference>
<dbReference type="Gene3D" id="6.10.140.190">
    <property type="match status" value="1"/>
</dbReference>
<reference evidence="3" key="1">
    <citation type="submission" date="2009-07" db="EMBL/GenBank/DDBJ databases">
        <authorList>
            <consortium name="US DOE Joint Genome Institute (JGI-PGF)"/>
            <person name="Lucas S."/>
            <person name="Copeland A."/>
            <person name="Lapidus A."/>
            <person name="Glavina del Rio T."/>
            <person name="Tice H."/>
            <person name="Bruce D."/>
            <person name="Goodwin L."/>
            <person name="Pitluck S."/>
            <person name="Larimer F."/>
            <person name="Land M.L."/>
            <person name="Mouttaki H."/>
            <person name="He Z."/>
            <person name="Zhou J."/>
            <person name="Hemme C.L."/>
        </authorList>
    </citation>
    <scope>NUCLEOTIDE SEQUENCE [LARGE SCALE GENOMIC DNA]</scope>
    <source>
        <strain evidence="3">DSM 2782</strain>
    </source>
</reference>
<sequence>MAKENTTSFIILGLLNHEDSSGYDLKKKIDYMISRFWEVGYGQLYPTLSQLEKGGMVTKRTGENSKGPEKSVYSITAKGREVLKEWLSVPGAKEYTKYEILLKLFFGNMVSYRENVERIENFKERHINDLKMIQMYKTNLEKVIEKEDDHLYYFLTVLFGEFIYKAYIEWADEAEKLLKNHINQDNDKGC</sequence>
<name>F1T8K8_9FIRM</name>
<feature type="domain" description="Transcription regulator PadR C-terminal" evidence="2">
    <location>
        <begin position="97"/>
        <end position="179"/>
    </location>
</feature>
<dbReference type="InterPro" id="IPR018309">
    <property type="entry name" value="Tscrpt_reg_PadR_C"/>
</dbReference>
<gene>
    <name evidence="3" type="ORF">Cpap_4250</name>
</gene>
<evidence type="ECO:0000259" key="1">
    <source>
        <dbReference type="Pfam" id="PF03551"/>
    </source>
</evidence>
<evidence type="ECO:0000313" key="4">
    <source>
        <dbReference type="Proteomes" id="UP000003860"/>
    </source>
</evidence>
<evidence type="ECO:0000313" key="3">
    <source>
        <dbReference type="EMBL" id="EGD49806.1"/>
    </source>
</evidence>
<evidence type="ECO:0000259" key="2">
    <source>
        <dbReference type="Pfam" id="PF10400"/>
    </source>
</evidence>
<dbReference type="STRING" id="588581.Cpap_4250"/>
<dbReference type="OrthoDB" id="9783723at2"/>
<organism evidence="3 4">
    <name type="scientific">Ruminiclostridium papyrosolvens DSM 2782</name>
    <dbReference type="NCBI Taxonomy" id="588581"/>
    <lineage>
        <taxon>Bacteria</taxon>
        <taxon>Bacillati</taxon>
        <taxon>Bacillota</taxon>
        <taxon>Clostridia</taxon>
        <taxon>Eubacteriales</taxon>
        <taxon>Oscillospiraceae</taxon>
        <taxon>Ruminiclostridium</taxon>
    </lineage>
</organism>
<keyword evidence="4" id="KW-1185">Reference proteome</keyword>
<proteinExistence type="predicted"/>
<dbReference type="EMBL" id="ACXX02000001">
    <property type="protein sequence ID" value="EGD49806.1"/>
    <property type="molecule type" value="Genomic_DNA"/>
</dbReference>
<accession>F1T8K8</accession>
<comment type="caution">
    <text evidence="3">The sequence shown here is derived from an EMBL/GenBank/DDBJ whole genome shotgun (WGS) entry which is preliminary data.</text>
</comment>
<dbReference type="AlphaFoldDB" id="F1T8K8"/>
<dbReference type="eggNOG" id="COG1695">
    <property type="taxonomic scope" value="Bacteria"/>
</dbReference>
<dbReference type="InterPro" id="IPR005149">
    <property type="entry name" value="Tscrpt_reg_PadR_N"/>
</dbReference>
<dbReference type="PANTHER" id="PTHR43252">
    <property type="entry name" value="TRANSCRIPTIONAL REGULATOR YQJI"/>
    <property type="match status" value="1"/>
</dbReference>
<dbReference type="Gene3D" id="1.10.10.10">
    <property type="entry name" value="Winged helix-like DNA-binding domain superfamily/Winged helix DNA-binding domain"/>
    <property type="match status" value="1"/>
</dbReference>
<feature type="domain" description="Transcription regulator PadR N-terminal" evidence="1">
    <location>
        <begin position="11"/>
        <end position="85"/>
    </location>
</feature>
<dbReference type="Pfam" id="PF10400">
    <property type="entry name" value="Vir_act_alpha_C"/>
    <property type="match status" value="1"/>
</dbReference>